<keyword evidence="1" id="KW-0472">Membrane</keyword>
<protein>
    <recommendedName>
        <fullName evidence="4">Transmembrane protein</fullName>
    </recommendedName>
</protein>
<reference evidence="2" key="1">
    <citation type="submission" date="2021-01" db="EMBL/GenBank/DDBJ databases">
        <authorList>
            <consortium name="Genoscope - CEA"/>
            <person name="William W."/>
        </authorList>
    </citation>
    <scope>NUCLEOTIDE SEQUENCE</scope>
</reference>
<evidence type="ECO:0000313" key="3">
    <source>
        <dbReference type="Proteomes" id="UP000689195"/>
    </source>
</evidence>
<organism evidence="2 3">
    <name type="scientific">Paramecium pentaurelia</name>
    <dbReference type="NCBI Taxonomy" id="43138"/>
    <lineage>
        <taxon>Eukaryota</taxon>
        <taxon>Sar</taxon>
        <taxon>Alveolata</taxon>
        <taxon>Ciliophora</taxon>
        <taxon>Intramacronucleata</taxon>
        <taxon>Oligohymenophorea</taxon>
        <taxon>Peniculida</taxon>
        <taxon>Parameciidae</taxon>
        <taxon>Paramecium</taxon>
    </lineage>
</organism>
<evidence type="ECO:0000256" key="1">
    <source>
        <dbReference type="SAM" id="Phobius"/>
    </source>
</evidence>
<evidence type="ECO:0000313" key="2">
    <source>
        <dbReference type="EMBL" id="CAD8190193.1"/>
    </source>
</evidence>
<evidence type="ECO:0008006" key="4">
    <source>
        <dbReference type="Google" id="ProtNLM"/>
    </source>
</evidence>
<accession>A0A8S1WKV2</accession>
<proteinExistence type="predicted"/>
<name>A0A8S1WKV2_9CILI</name>
<feature type="transmembrane region" description="Helical" evidence="1">
    <location>
        <begin position="126"/>
        <end position="142"/>
    </location>
</feature>
<comment type="caution">
    <text evidence="2">The sequence shown here is derived from an EMBL/GenBank/DDBJ whole genome shotgun (WGS) entry which is preliminary data.</text>
</comment>
<dbReference type="Proteomes" id="UP000689195">
    <property type="component" value="Unassembled WGS sequence"/>
</dbReference>
<dbReference type="AlphaFoldDB" id="A0A8S1WKV2"/>
<gene>
    <name evidence="2" type="ORF">PPENT_87.1.T0950195</name>
</gene>
<sequence length="199" mass="23979">MSNLNFFQVRLTQFDSFRSLMKLSDVLPTSKKQFIKCGCQKEKNRDKRSQQLESQVKQTAKTIQFRDLQNLVFFKGYINYHRPQMGFQKGYHQDILDRRGSLIVPGNNLFFFFALSFLSIKPNQYILFYFFLEIWSIFSFTLKKYRGPSSYPSRFFEQIKKKQSSVVIQFQLIKRSYFIQQKQLFIEYTSLQAFNKYLK</sequence>
<keyword evidence="1" id="KW-0812">Transmembrane</keyword>
<feature type="transmembrane region" description="Helical" evidence="1">
    <location>
        <begin position="102"/>
        <end position="120"/>
    </location>
</feature>
<keyword evidence="3" id="KW-1185">Reference proteome</keyword>
<dbReference type="EMBL" id="CAJJDO010000095">
    <property type="protein sequence ID" value="CAD8190193.1"/>
    <property type="molecule type" value="Genomic_DNA"/>
</dbReference>
<keyword evidence="1" id="KW-1133">Transmembrane helix</keyword>